<proteinExistence type="predicted"/>
<sequence length="195" mass="21466">MATNPPTNRVLASANYFKSIPWCAARLNSTTEPIIYYTVPKEWEGTERGDKLWVVTLNTELTIPHLVWFYATPAPGSPPDALIPELQAFLELGPGVNGFPGYAHGGFVCALLDEITGLLCSLNRARGALDRKPAMTGFLNTRFLKPVKAPGVILARARIARAEGRKTWVEGWVEDETGQELARADVMFVNLKGRL</sequence>
<dbReference type="InterPro" id="IPR006683">
    <property type="entry name" value="Thioestr_dom"/>
</dbReference>
<dbReference type="PANTHER" id="PTHR47260:SF6">
    <property type="entry name" value="THIOESTERASE DOMAIN-CONTAINING PROTEIN"/>
    <property type="match status" value="1"/>
</dbReference>
<dbReference type="EMBL" id="JARVKM010000036">
    <property type="protein sequence ID" value="KAK9775124.1"/>
    <property type="molecule type" value="Genomic_DNA"/>
</dbReference>
<dbReference type="PANTHER" id="PTHR47260">
    <property type="entry name" value="UPF0644 PROTEIN PB2B4.06"/>
    <property type="match status" value="1"/>
</dbReference>
<evidence type="ECO:0000313" key="3">
    <source>
        <dbReference type="Proteomes" id="UP001465668"/>
    </source>
</evidence>
<reference evidence="2 3" key="1">
    <citation type="submission" date="2024-02" db="EMBL/GenBank/DDBJ databases">
        <title>First draft genome assembly of two strains of Seiridium cardinale.</title>
        <authorList>
            <person name="Emiliani G."/>
            <person name="Scali E."/>
        </authorList>
    </citation>
    <scope>NUCLEOTIDE SEQUENCE [LARGE SCALE GENOMIC DNA]</scope>
    <source>
        <strain evidence="2 3">BM-138-000479</strain>
    </source>
</reference>
<evidence type="ECO:0000313" key="2">
    <source>
        <dbReference type="EMBL" id="KAK9775124.1"/>
    </source>
</evidence>
<keyword evidence="3" id="KW-1185">Reference proteome</keyword>
<name>A0ABR2XMW5_9PEZI</name>
<accession>A0ABR2XMW5</accession>
<protein>
    <submittedName>
        <fullName evidence="2">Thioesterase domain-containing protein</fullName>
    </submittedName>
</protein>
<dbReference type="CDD" id="cd03443">
    <property type="entry name" value="PaaI_thioesterase"/>
    <property type="match status" value="1"/>
</dbReference>
<dbReference type="SUPFAM" id="SSF54637">
    <property type="entry name" value="Thioesterase/thiol ester dehydrase-isomerase"/>
    <property type="match status" value="1"/>
</dbReference>
<dbReference type="InterPro" id="IPR029069">
    <property type="entry name" value="HotDog_dom_sf"/>
</dbReference>
<feature type="domain" description="Thioesterase" evidence="1">
    <location>
        <begin position="101"/>
        <end position="181"/>
    </location>
</feature>
<dbReference type="InterPro" id="IPR052061">
    <property type="entry name" value="PTE-AB_protein"/>
</dbReference>
<dbReference type="Pfam" id="PF03061">
    <property type="entry name" value="4HBT"/>
    <property type="match status" value="1"/>
</dbReference>
<gene>
    <name evidence="2" type="ORF">SCAR479_08100</name>
</gene>
<dbReference type="Proteomes" id="UP001465668">
    <property type="component" value="Unassembled WGS sequence"/>
</dbReference>
<organism evidence="2 3">
    <name type="scientific">Seiridium cardinale</name>
    <dbReference type="NCBI Taxonomy" id="138064"/>
    <lineage>
        <taxon>Eukaryota</taxon>
        <taxon>Fungi</taxon>
        <taxon>Dikarya</taxon>
        <taxon>Ascomycota</taxon>
        <taxon>Pezizomycotina</taxon>
        <taxon>Sordariomycetes</taxon>
        <taxon>Xylariomycetidae</taxon>
        <taxon>Amphisphaeriales</taxon>
        <taxon>Sporocadaceae</taxon>
        <taxon>Seiridium</taxon>
    </lineage>
</organism>
<comment type="caution">
    <text evidence="2">The sequence shown here is derived from an EMBL/GenBank/DDBJ whole genome shotgun (WGS) entry which is preliminary data.</text>
</comment>
<evidence type="ECO:0000259" key="1">
    <source>
        <dbReference type="Pfam" id="PF03061"/>
    </source>
</evidence>
<dbReference type="Gene3D" id="3.10.129.10">
    <property type="entry name" value="Hotdog Thioesterase"/>
    <property type="match status" value="1"/>
</dbReference>